<feature type="chain" id="PRO_5005839059" description="Tetratricopeptide repeat protein" evidence="1">
    <location>
        <begin position="21"/>
        <end position="452"/>
    </location>
</feature>
<evidence type="ECO:0008006" key="4">
    <source>
        <dbReference type="Google" id="ProtNLM"/>
    </source>
</evidence>
<evidence type="ECO:0000256" key="1">
    <source>
        <dbReference type="SAM" id="SignalP"/>
    </source>
</evidence>
<sequence length="452" mass="49708">MKTKALSVFFAGLMALAVNAQEFKCEDNFKALGTAVQSKDYTTAVPILAGLRKSCPKYNVKVYSLGETVVKYNLDTAESDADRSLYVTDLVALYTDWEKNFPATGGVQKKALFLHENKLAKDDEVFSLLDEAFAANKTSFTDYNVLELYFNLYLARYTAGNKGITADQFIAKFGDMAGQTAYAQAFIQKKKQELLAKKETQSLDEEETLFLKEAPQSLSALKAVSDNMAGQFPKNISCEKLEGYYKGLFEKNKTDKAWLGGLVAVMSKACKPTPVLYNAAVELDKLSPSLDTALLLGNLSRLYADPKESAAYYEKAITFEADSVGKAKIYLTIAANYRNTDRAAAKSYLLKAASFNPKDGSPYLKLAEMYAGGGGCELSDFDRKALLWLAIDTAKKAEAAEPKLKPSVAALLKRYEAKVPTKEDLKVAKKSKGDTITYGCWINETVTVPKVK</sequence>
<reference evidence="2 3" key="1">
    <citation type="submission" date="2015-08" db="EMBL/GenBank/DDBJ databases">
        <title>Whole genome sequence of Flavobacterium akiainvivens IK-1T, from decaying Wikstroemia oahuensis, an endemic Hawaiian shrub.</title>
        <authorList>
            <person name="Wan X."/>
            <person name="Hou S."/>
            <person name="Saito J."/>
            <person name="Donachie S."/>
        </authorList>
    </citation>
    <scope>NUCLEOTIDE SEQUENCE [LARGE SCALE GENOMIC DNA]</scope>
    <source>
        <strain evidence="2 3">IK-1</strain>
    </source>
</reference>
<dbReference type="SUPFAM" id="SSF48452">
    <property type="entry name" value="TPR-like"/>
    <property type="match status" value="1"/>
</dbReference>
<dbReference type="OrthoDB" id="1522899at2"/>
<organism evidence="2 3">
    <name type="scientific">Flavobacterium akiainvivens</name>
    <dbReference type="NCBI Taxonomy" id="1202724"/>
    <lineage>
        <taxon>Bacteria</taxon>
        <taxon>Pseudomonadati</taxon>
        <taxon>Bacteroidota</taxon>
        <taxon>Flavobacteriia</taxon>
        <taxon>Flavobacteriales</taxon>
        <taxon>Flavobacteriaceae</taxon>
        <taxon>Flavobacterium</taxon>
    </lineage>
</organism>
<protein>
    <recommendedName>
        <fullName evidence="4">Tetratricopeptide repeat protein</fullName>
    </recommendedName>
</protein>
<evidence type="ECO:0000313" key="2">
    <source>
        <dbReference type="EMBL" id="KOS07700.1"/>
    </source>
</evidence>
<proteinExistence type="predicted"/>
<dbReference type="AlphaFoldDB" id="A0A0M9VJF1"/>
<name>A0A0M9VJF1_9FLAO</name>
<dbReference type="RefSeq" id="WP_054409414.1">
    <property type="nucleotide sequence ID" value="NZ_FOYA01000002.1"/>
</dbReference>
<dbReference type="Proteomes" id="UP000037755">
    <property type="component" value="Unassembled WGS sequence"/>
</dbReference>
<keyword evidence="3" id="KW-1185">Reference proteome</keyword>
<dbReference type="EMBL" id="LIYD01000005">
    <property type="protein sequence ID" value="KOS07700.1"/>
    <property type="molecule type" value="Genomic_DNA"/>
</dbReference>
<evidence type="ECO:0000313" key="3">
    <source>
        <dbReference type="Proteomes" id="UP000037755"/>
    </source>
</evidence>
<dbReference type="STRING" id="1202724.AM493_17860"/>
<comment type="caution">
    <text evidence="2">The sequence shown here is derived from an EMBL/GenBank/DDBJ whole genome shotgun (WGS) entry which is preliminary data.</text>
</comment>
<feature type="signal peptide" evidence="1">
    <location>
        <begin position="1"/>
        <end position="20"/>
    </location>
</feature>
<gene>
    <name evidence="2" type="ORF">AM493_17860</name>
</gene>
<accession>A0A0M9VJF1</accession>
<dbReference type="PATRIC" id="fig|1202724.3.peg.3709"/>
<keyword evidence="1" id="KW-0732">Signal</keyword>
<dbReference type="InterPro" id="IPR011990">
    <property type="entry name" value="TPR-like_helical_dom_sf"/>
</dbReference>
<dbReference type="Gene3D" id="1.25.40.10">
    <property type="entry name" value="Tetratricopeptide repeat domain"/>
    <property type="match status" value="1"/>
</dbReference>